<evidence type="ECO:0000313" key="3">
    <source>
        <dbReference type="Proteomes" id="UP000321464"/>
    </source>
</evidence>
<name>A0A512AJ70_9SPHN</name>
<comment type="caution">
    <text evidence="2">The sequence shown here is derived from an EMBL/GenBank/DDBJ whole genome shotgun (WGS) entry which is preliminary data.</text>
</comment>
<keyword evidence="3" id="KW-1185">Reference proteome</keyword>
<protein>
    <recommendedName>
        <fullName evidence="1">DUF218 domain-containing protein</fullName>
    </recommendedName>
</protein>
<reference evidence="2 3" key="1">
    <citation type="submission" date="2019-07" db="EMBL/GenBank/DDBJ databases">
        <title>Whole genome shotgun sequence of Novosphingobium sediminis NBRC 106119.</title>
        <authorList>
            <person name="Hosoyama A."/>
            <person name="Uohara A."/>
            <person name="Ohji S."/>
            <person name="Ichikawa N."/>
        </authorList>
    </citation>
    <scope>NUCLEOTIDE SEQUENCE [LARGE SCALE GENOMIC DNA]</scope>
    <source>
        <strain evidence="2 3">NBRC 106119</strain>
    </source>
</reference>
<dbReference type="CDD" id="cd06259">
    <property type="entry name" value="YdcF-like"/>
    <property type="match status" value="1"/>
</dbReference>
<dbReference type="Proteomes" id="UP000321464">
    <property type="component" value="Unassembled WGS sequence"/>
</dbReference>
<organism evidence="2 3">
    <name type="scientific">Novosphingobium sediminis</name>
    <dbReference type="NCBI Taxonomy" id="707214"/>
    <lineage>
        <taxon>Bacteria</taxon>
        <taxon>Pseudomonadati</taxon>
        <taxon>Pseudomonadota</taxon>
        <taxon>Alphaproteobacteria</taxon>
        <taxon>Sphingomonadales</taxon>
        <taxon>Sphingomonadaceae</taxon>
        <taxon>Novosphingobium</taxon>
    </lineage>
</organism>
<dbReference type="OrthoDB" id="9812311at2"/>
<dbReference type="InterPro" id="IPR003848">
    <property type="entry name" value="DUF218"/>
</dbReference>
<proteinExistence type="predicted"/>
<dbReference type="Pfam" id="PF02698">
    <property type="entry name" value="DUF218"/>
    <property type="match status" value="1"/>
</dbReference>
<dbReference type="EMBL" id="BJYR01000010">
    <property type="protein sequence ID" value="GEN99747.1"/>
    <property type="molecule type" value="Genomic_DNA"/>
</dbReference>
<dbReference type="AlphaFoldDB" id="A0A512AJ70"/>
<accession>A0A512AJ70</accession>
<sequence length="185" mass="20065">MARVRKPPGLLRRIGAAVLLAWVLGFLWFALALPRPAGAQKTDGVIALTGAGGRIPRALDVLRAGKARKVLIAGVASEVKPGEFAAEYKVSPELLACCVTLGFESVDTRSNALEAARWIAAEHITSVRLVTTDWHMRRAEFDLAMAAPRGVEILPDAVPSRPSMKTLFIEYNKLIARVLAWLAGW</sequence>
<gene>
    <name evidence="2" type="ORF">NSE01_15800</name>
</gene>
<dbReference type="RefSeq" id="WP_147159081.1">
    <property type="nucleotide sequence ID" value="NZ_BJYR01000010.1"/>
</dbReference>
<evidence type="ECO:0000259" key="1">
    <source>
        <dbReference type="Pfam" id="PF02698"/>
    </source>
</evidence>
<feature type="domain" description="DUF218" evidence="1">
    <location>
        <begin position="45"/>
        <end position="153"/>
    </location>
</feature>
<evidence type="ECO:0000313" key="2">
    <source>
        <dbReference type="EMBL" id="GEN99747.1"/>
    </source>
</evidence>